<name>A0A1G9J3U3_9RHOB</name>
<gene>
    <name evidence="1" type="ORF">SAMN04488026_107812</name>
</gene>
<accession>A0A1G9J3U3</accession>
<sequence>MRVVIQCAASKRSDAGYLRHTNGRKVLFVADPERAPQGMPFTYAHPDETADTGSSWRDELLKYNDAPGNNPLGLLPAWQLYQNETYSLLANRYGLGSLYILSAGWGLIAADFLTPKYDITFSAQADAYKRRRKKDQYHDLNMLPVETDEPVVFFVSKEYIPLACSLTKDLRTDRHIFFSSKVAPNAPGCILRKYETRTRTNWQYECAKAFMGGKVGI</sequence>
<dbReference type="AlphaFoldDB" id="A0A1G9J3U3"/>
<keyword evidence="2" id="KW-1185">Reference proteome</keyword>
<dbReference type="EMBL" id="FNEK01000078">
    <property type="protein sequence ID" value="SDL31992.1"/>
    <property type="molecule type" value="Genomic_DNA"/>
</dbReference>
<proteinExistence type="predicted"/>
<evidence type="ECO:0000313" key="1">
    <source>
        <dbReference type="EMBL" id="SDL31992.1"/>
    </source>
</evidence>
<dbReference type="OrthoDB" id="7840396at2"/>
<protein>
    <submittedName>
        <fullName evidence="1">Uncharacterized protein</fullName>
    </submittedName>
</protein>
<evidence type="ECO:0000313" key="2">
    <source>
        <dbReference type="Proteomes" id="UP000199382"/>
    </source>
</evidence>
<dbReference type="Proteomes" id="UP000199382">
    <property type="component" value="Unassembled WGS sequence"/>
</dbReference>
<organism evidence="1 2">
    <name type="scientific">Aliiruegeria lutimaris</name>
    <dbReference type="NCBI Taxonomy" id="571298"/>
    <lineage>
        <taxon>Bacteria</taxon>
        <taxon>Pseudomonadati</taxon>
        <taxon>Pseudomonadota</taxon>
        <taxon>Alphaproteobacteria</taxon>
        <taxon>Rhodobacterales</taxon>
        <taxon>Roseobacteraceae</taxon>
        <taxon>Aliiruegeria</taxon>
    </lineage>
</organism>
<reference evidence="1 2" key="1">
    <citation type="submission" date="2016-10" db="EMBL/GenBank/DDBJ databases">
        <authorList>
            <person name="de Groot N.N."/>
        </authorList>
    </citation>
    <scope>NUCLEOTIDE SEQUENCE [LARGE SCALE GENOMIC DNA]</scope>
    <source>
        <strain evidence="1 2">DSM 25294</strain>
    </source>
</reference>
<dbReference type="STRING" id="571298.SAMN04488026_107812"/>